<evidence type="ECO:0000256" key="2">
    <source>
        <dbReference type="ARBA" id="ARBA00010663"/>
    </source>
</evidence>
<evidence type="ECO:0000256" key="6">
    <source>
        <dbReference type="ARBA" id="ARBA00022989"/>
    </source>
</evidence>
<feature type="transmembrane region" description="Helical" evidence="11">
    <location>
        <begin position="180"/>
        <end position="208"/>
    </location>
</feature>
<organism evidence="13 14">
    <name type="scientific">Microtus ochrogaster</name>
    <name type="common">Prairie vole</name>
    <dbReference type="NCBI Taxonomy" id="79684"/>
    <lineage>
        <taxon>Eukaryota</taxon>
        <taxon>Metazoa</taxon>
        <taxon>Chordata</taxon>
        <taxon>Craniata</taxon>
        <taxon>Vertebrata</taxon>
        <taxon>Euteleostomi</taxon>
        <taxon>Mammalia</taxon>
        <taxon>Eutheria</taxon>
        <taxon>Euarchontoglires</taxon>
        <taxon>Glires</taxon>
        <taxon>Rodentia</taxon>
        <taxon>Myomorpha</taxon>
        <taxon>Muroidea</taxon>
        <taxon>Cricetidae</taxon>
        <taxon>Arvicolinae</taxon>
        <taxon>Microtus</taxon>
    </lineage>
</organism>
<accession>A0ABM0LSL6</accession>
<evidence type="ECO:0000256" key="7">
    <source>
        <dbReference type="ARBA" id="ARBA00023040"/>
    </source>
</evidence>
<evidence type="ECO:0000256" key="11">
    <source>
        <dbReference type="RuleBase" id="RU364061"/>
    </source>
</evidence>
<reference evidence="14" key="1">
    <citation type="submission" date="2025-08" db="UniProtKB">
        <authorList>
            <consortium name="RefSeq"/>
        </authorList>
    </citation>
    <scope>IDENTIFICATION</scope>
</reference>
<dbReference type="InterPro" id="IPR004072">
    <property type="entry name" value="Vmron_rcpt_1"/>
</dbReference>
<evidence type="ECO:0000256" key="1">
    <source>
        <dbReference type="ARBA" id="ARBA00004651"/>
    </source>
</evidence>
<dbReference type="PRINTS" id="PR01534">
    <property type="entry name" value="VOMERONASL1R"/>
</dbReference>
<evidence type="ECO:0000256" key="8">
    <source>
        <dbReference type="ARBA" id="ARBA00023136"/>
    </source>
</evidence>
<evidence type="ECO:0000256" key="4">
    <source>
        <dbReference type="ARBA" id="ARBA00022507"/>
    </source>
</evidence>
<evidence type="ECO:0000313" key="13">
    <source>
        <dbReference type="Proteomes" id="UP000694915"/>
    </source>
</evidence>
<evidence type="ECO:0000256" key="3">
    <source>
        <dbReference type="ARBA" id="ARBA00022475"/>
    </source>
</evidence>
<keyword evidence="3 11" id="KW-1003">Cell membrane</keyword>
<protein>
    <recommendedName>
        <fullName evidence="11">Vomeronasal type-1 receptor</fullName>
    </recommendedName>
</protein>
<dbReference type="SUPFAM" id="SSF81321">
    <property type="entry name" value="Family A G protein-coupled receptor-like"/>
    <property type="match status" value="1"/>
</dbReference>
<gene>
    <name evidence="14" type="primary">LOC101988897</name>
</gene>
<evidence type="ECO:0000259" key="12">
    <source>
        <dbReference type="PROSITE" id="PS50262"/>
    </source>
</evidence>
<dbReference type="PROSITE" id="PS50262">
    <property type="entry name" value="G_PROTEIN_RECEP_F1_2"/>
    <property type="match status" value="1"/>
</dbReference>
<keyword evidence="7 11" id="KW-0297">G-protein coupled receptor</keyword>
<evidence type="ECO:0000313" key="14">
    <source>
        <dbReference type="RefSeq" id="XP_005372016.1"/>
    </source>
</evidence>
<keyword evidence="6 11" id="KW-1133">Transmembrane helix</keyword>
<evidence type="ECO:0000256" key="9">
    <source>
        <dbReference type="ARBA" id="ARBA00023170"/>
    </source>
</evidence>
<dbReference type="PANTHER" id="PTHR24062">
    <property type="entry name" value="VOMERONASAL TYPE-1 RECEPTOR"/>
    <property type="match status" value="1"/>
</dbReference>
<feature type="transmembrane region" description="Helical" evidence="11">
    <location>
        <begin position="83"/>
        <end position="108"/>
    </location>
</feature>
<name>A0ABM0LSL6_MICOH</name>
<dbReference type="Proteomes" id="UP000694915">
    <property type="component" value="Unplaced"/>
</dbReference>
<feature type="transmembrane region" description="Helical" evidence="11">
    <location>
        <begin position="265"/>
        <end position="286"/>
    </location>
</feature>
<evidence type="ECO:0000256" key="5">
    <source>
        <dbReference type="ARBA" id="ARBA00022692"/>
    </source>
</evidence>
<dbReference type="RefSeq" id="XP_005372016.1">
    <property type="nucleotide sequence ID" value="XM_005371959.1"/>
</dbReference>
<feature type="transmembrane region" description="Helical" evidence="11">
    <location>
        <begin position="128"/>
        <end position="152"/>
    </location>
</feature>
<proteinExistence type="inferred from homology"/>
<dbReference type="GeneID" id="101988897"/>
<dbReference type="InterPro" id="IPR017452">
    <property type="entry name" value="GPCR_Rhodpsn_7TM"/>
</dbReference>
<feature type="domain" description="G-protein coupled receptors family 1 profile" evidence="12">
    <location>
        <begin position="22"/>
        <end position="286"/>
    </location>
</feature>
<feature type="transmembrane region" description="Helical" evidence="11">
    <location>
        <begin position="45"/>
        <end position="63"/>
    </location>
</feature>
<sequence>MNLWNLAVIIIIFSQTATGILGNFFLIFHYLVLYFREYTLKPTDLILMNIMAANVLIILSTGVPQTMAVWGFKQFLNDFGCKLLFYIQECGRSVSIGTTCLLSVFQALTICHRKSCWKDHKVKVEKYIICLISLIWILNIFISFIYFSYIIFNRNSKNMSQTRDFGYCSTVRGDEIGDSLYAALVVCPQVFLSVLMAWSSGAMIIILYRHKQRVQHIRSSHGSSRNSPEFRVTQNILILLSNFLAFYTVSSMVRGSIALLNSHNWWLVNISNLTSLCFPSFGPFVLMNHSILSRHCFVLIRNKNH</sequence>
<keyword evidence="5 11" id="KW-0812">Transmembrane</keyword>
<dbReference type="Gene3D" id="1.20.1070.10">
    <property type="entry name" value="Rhodopsin 7-helix transmembrane proteins"/>
    <property type="match status" value="1"/>
</dbReference>
<keyword evidence="13" id="KW-1185">Reference proteome</keyword>
<comment type="subcellular location">
    <subcellularLocation>
        <location evidence="1 11">Cell membrane</location>
        <topology evidence="1 11">Multi-pass membrane protein</topology>
    </subcellularLocation>
</comment>
<keyword evidence="8 11" id="KW-0472">Membrane</keyword>
<feature type="transmembrane region" description="Helical" evidence="11">
    <location>
        <begin position="235"/>
        <end position="253"/>
    </location>
</feature>
<keyword evidence="4 11" id="KW-0589">Pheromone response</keyword>
<keyword evidence="10 11" id="KW-0807">Transducer</keyword>
<comment type="similarity">
    <text evidence="2 11">Belongs to the G-protein coupled receptor 1 family.</text>
</comment>
<dbReference type="Pfam" id="PF03402">
    <property type="entry name" value="V1R"/>
    <property type="match status" value="1"/>
</dbReference>
<evidence type="ECO:0000256" key="10">
    <source>
        <dbReference type="ARBA" id="ARBA00023224"/>
    </source>
</evidence>
<feature type="transmembrane region" description="Helical" evidence="11">
    <location>
        <begin position="6"/>
        <end position="33"/>
    </location>
</feature>
<keyword evidence="9 11" id="KW-0675">Receptor</keyword>